<dbReference type="InterPro" id="IPR023088">
    <property type="entry name" value="PDEase"/>
</dbReference>
<accession>A0A0N1ICZ0</accession>
<dbReference type="Proteomes" id="UP000053240">
    <property type="component" value="Unassembled WGS sequence"/>
</dbReference>
<evidence type="ECO:0000256" key="2">
    <source>
        <dbReference type="ARBA" id="ARBA00022801"/>
    </source>
</evidence>
<dbReference type="InterPro" id="IPR036971">
    <property type="entry name" value="PDEase_catalytic_dom_sf"/>
</dbReference>
<dbReference type="GO" id="GO:0007165">
    <property type="term" value="P:signal transduction"/>
    <property type="evidence" value="ECO:0007669"/>
    <property type="project" value="InterPro"/>
</dbReference>
<keyword evidence="1 3" id="KW-0479">Metal-binding</keyword>
<dbReference type="InParanoid" id="A0A0N1ICZ0"/>
<feature type="binding site" evidence="3">
    <location>
        <position position="30"/>
    </location>
    <ligand>
        <name>Zn(2+)</name>
        <dbReference type="ChEBI" id="CHEBI:29105"/>
        <label>1</label>
    </ligand>
</feature>
<dbReference type="Pfam" id="PF00233">
    <property type="entry name" value="PDEase_I"/>
    <property type="match status" value="1"/>
</dbReference>
<evidence type="ECO:0000313" key="5">
    <source>
        <dbReference type="EMBL" id="KPJ21483.1"/>
    </source>
</evidence>
<proteinExistence type="predicted"/>
<evidence type="ECO:0000259" key="4">
    <source>
        <dbReference type="PROSITE" id="PS51845"/>
    </source>
</evidence>
<evidence type="ECO:0000256" key="1">
    <source>
        <dbReference type="ARBA" id="ARBA00022723"/>
    </source>
</evidence>
<evidence type="ECO:0000313" key="6">
    <source>
        <dbReference type="Proteomes" id="UP000053240"/>
    </source>
</evidence>
<dbReference type="PRINTS" id="PR00387">
    <property type="entry name" value="PDIESTERASE1"/>
</dbReference>
<dbReference type="PANTHER" id="PTHR11347">
    <property type="entry name" value="CYCLIC NUCLEOTIDE PHOSPHODIESTERASE"/>
    <property type="match status" value="1"/>
</dbReference>
<dbReference type="GO" id="GO:0004114">
    <property type="term" value="F:3',5'-cyclic-nucleotide phosphodiesterase activity"/>
    <property type="evidence" value="ECO:0007669"/>
    <property type="project" value="InterPro"/>
</dbReference>
<dbReference type="InterPro" id="IPR002073">
    <property type="entry name" value="PDEase_catalytic_dom"/>
</dbReference>
<dbReference type="GO" id="GO:0046872">
    <property type="term" value="F:metal ion binding"/>
    <property type="evidence" value="ECO:0007669"/>
    <property type="project" value="UniProtKB-KW"/>
</dbReference>
<dbReference type="PROSITE" id="PS00126">
    <property type="entry name" value="PDEASE_I_1"/>
    <property type="match status" value="1"/>
</dbReference>
<organism evidence="5 6">
    <name type="scientific">Papilio machaon</name>
    <name type="common">Old World swallowtail butterfly</name>
    <dbReference type="NCBI Taxonomy" id="76193"/>
    <lineage>
        <taxon>Eukaryota</taxon>
        <taxon>Metazoa</taxon>
        <taxon>Ecdysozoa</taxon>
        <taxon>Arthropoda</taxon>
        <taxon>Hexapoda</taxon>
        <taxon>Insecta</taxon>
        <taxon>Pterygota</taxon>
        <taxon>Neoptera</taxon>
        <taxon>Endopterygota</taxon>
        <taxon>Lepidoptera</taxon>
        <taxon>Glossata</taxon>
        <taxon>Ditrysia</taxon>
        <taxon>Papilionoidea</taxon>
        <taxon>Papilionidae</taxon>
        <taxon>Papilioninae</taxon>
        <taxon>Papilio</taxon>
    </lineage>
</organism>
<dbReference type="STRING" id="76193.A0A0N1ICZ0"/>
<feature type="binding site" evidence="3">
    <location>
        <position position="30"/>
    </location>
    <ligand>
        <name>Zn(2+)</name>
        <dbReference type="ChEBI" id="CHEBI:29105"/>
        <label>2</label>
    </ligand>
</feature>
<dbReference type="AlphaFoldDB" id="A0A0N1ICZ0"/>
<reference evidence="5 6" key="1">
    <citation type="journal article" date="2015" name="Nat. Commun.">
        <title>Outbred genome sequencing and CRISPR/Cas9 gene editing in butterflies.</title>
        <authorList>
            <person name="Li X."/>
            <person name="Fan D."/>
            <person name="Zhang W."/>
            <person name="Liu G."/>
            <person name="Zhang L."/>
            <person name="Zhao L."/>
            <person name="Fang X."/>
            <person name="Chen L."/>
            <person name="Dong Y."/>
            <person name="Chen Y."/>
            <person name="Ding Y."/>
            <person name="Zhao R."/>
            <person name="Feng M."/>
            <person name="Zhu Y."/>
            <person name="Feng Y."/>
            <person name="Jiang X."/>
            <person name="Zhu D."/>
            <person name="Xiang H."/>
            <person name="Feng X."/>
            <person name="Li S."/>
            <person name="Wang J."/>
            <person name="Zhang G."/>
            <person name="Kronforst M.R."/>
            <person name="Wang W."/>
        </authorList>
    </citation>
    <scope>NUCLEOTIDE SEQUENCE [LARGE SCALE GENOMIC DNA]</scope>
    <source>
        <strain evidence="5">Ya'a_city_454_Pm</strain>
        <tissue evidence="5">Whole body</tissue>
    </source>
</reference>
<keyword evidence="2" id="KW-0378">Hydrolase</keyword>
<dbReference type="SUPFAM" id="SSF109604">
    <property type="entry name" value="HD-domain/PDEase-like"/>
    <property type="match status" value="1"/>
</dbReference>
<name>A0A0N1ICZ0_PAPMA</name>
<sequence>MFAMLKTGKMERFMSDLEILGLLVACLCHDLDHRGTNNAFQTKTESPLAILYSTSTMEHHHFDQCVMILNSESNNIFQALSPCDYKDVMRVVETAILSTDLAMYFKKKSKFLELVDNGEFDWQSPEKKESSNEAIKDVELTVTTLNCTKPVQETSNMALVKKTYSLRRPKPITLPSRPPRNKFTR</sequence>
<dbReference type="EMBL" id="LADJ01050256">
    <property type="protein sequence ID" value="KPJ21483.1"/>
    <property type="molecule type" value="Genomic_DNA"/>
</dbReference>
<dbReference type="PROSITE" id="PS51845">
    <property type="entry name" value="PDEASE_I_2"/>
    <property type="match status" value="1"/>
</dbReference>
<comment type="caution">
    <text evidence="5">The sequence shown here is derived from an EMBL/GenBank/DDBJ whole genome shotgun (WGS) entry which is preliminary data.</text>
</comment>
<dbReference type="CDD" id="cd00077">
    <property type="entry name" value="HDc"/>
    <property type="match status" value="1"/>
</dbReference>
<gene>
    <name evidence="5" type="ORF">RR48_00669</name>
</gene>
<protein>
    <submittedName>
        <fullName evidence="5">cGMP-specific 3',5'-cyclic phosphodiesterase</fullName>
    </submittedName>
</protein>
<feature type="domain" description="PDEase" evidence="4">
    <location>
        <begin position="1"/>
        <end position="185"/>
    </location>
</feature>
<evidence type="ECO:0000256" key="3">
    <source>
        <dbReference type="PIRSR" id="PIRSR623088-3"/>
    </source>
</evidence>
<dbReference type="InterPro" id="IPR023174">
    <property type="entry name" value="PDEase_CS"/>
</dbReference>
<keyword evidence="6" id="KW-1185">Reference proteome</keyword>
<dbReference type="Gene3D" id="1.10.1300.10">
    <property type="entry name" value="3'5'-cyclic nucleotide phosphodiesterase, catalytic domain"/>
    <property type="match status" value="1"/>
</dbReference>
<dbReference type="InterPro" id="IPR003607">
    <property type="entry name" value="HD/PDEase_dom"/>
</dbReference>
<feature type="binding site" evidence="3">
    <location>
        <position position="29"/>
    </location>
    <ligand>
        <name>Zn(2+)</name>
        <dbReference type="ChEBI" id="CHEBI:29105"/>
        <label>1</label>
    </ligand>
</feature>